<organism evidence="1 2">
    <name type="scientific">Trifolium medium</name>
    <dbReference type="NCBI Taxonomy" id="97028"/>
    <lineage>
        <taxon>Eukaryota</taxon>
        <taxon>Viridiplantae</taxon>
        <taxon>Streptophyta</taxon>
        <taxon>Embryophyta</taxon>
        <taxon>Tracheophyta</taxon>
        <taxon>Spermatophyta</taxon>
        <taxon>Magnoliopsida</taxon>
        <taxon>eudicotyledons</taxon>
        <taxon>Gunneridae</taxon>
        <taxon>Pentapetalae</taxon>
        <taxon>rosids</taxon>
        <taxon>fabids</taxon>
        <taxon>Fabales</taxon>
        <taxon>Fabaceae</taxon>
        <taxon>Papilionoideae</taxon>
        <taxon>50 kb inversion clade</taxon>
        <taxon>NPAAA clade</taxon>
        <taxon>Hologalegina</taxon>
        <taxon>IRL clade</taxon>
        <taxon>Trifolieae</taxon>
        <taxon>Trifolium</taxon>
    </lineage>
</organism>
<name>A0A392V3D4_9FABA</name>
<keyword evidence="2" id="KW-1185">Reference proteome</keyword>
<evidence type="ECO:0000313" key="2">
    <source>
        <dbReference type="Proteomes" id="UP000265520"/>
    </source>
</evidence>
<sequence>MKYTVAERALQRALANVYVLELSLSESERLVARHSLFLAASRQEDGKFLSSLPILARPR</sequence>
<dbReference type="AlphaFoldDB" id="A0A392V3D4"/>
<evidence type="ECO:0000313" key="1">
    <source>
        <dbReference type="EMBL" id="MCI82834.1"/>
    </source>
</evidence>
<proteinExistence type="predicted"/>
<protein>
    <submittedName>
        <fullName evidence="1">Uncharacterized protein</fullName>
    </submittedName>
</protein>
<reference evidence="1 2" key="1">
    <citation type="journal article" date="2018" name="Front. Plant Sci.">
        <title>Red Clover (Trifolium pratense) and Zigzag Clover (T. medium) - A Picture of Genomic Similarities and Differences.</title>
        <authorList>
            <person name="Dluhosova J."/>
            <person name="Istvanek J."/>
            <person name="Nedelnik J."/>
            <person name="Repkova J."/>
        </authorList>
    </citation>
    <scope>NUCLEOTIDE SEQUENCE [LARGE SCALE GENOMIC DNA]</scope>
    <source>
        <strain evidence="2">cv. 10/8</strain>
        <tissue evidence="1">Leaf</tissue>
    </source>
</reference>
<accession>A0A392V3D4</accession>
<dbReference type="EMBL" id="LXQA011052634">
    <property type="protein sequence ID" value="MCI82834.1"/>
    <property type="molecule type" value="Genomic_DNA"/>
</dbReference>
<dbReference type="Proteomes" id="UP000265520">
    <property type="component" value="Unassembled WGS sequence"/>
</dbReference>
<comment type="caution">
    <text evidence="1">The sequence shown here is derived from an EMBL/GenBank/DDBJ whole genome shotgun (WGS) entry which is preliminary data.</text>
</comment>